<name>A0A835BEG4_9POAL</name>
<gene>
    <name evidence="1" type="ORF">HU200_041894</name>
</gene>
<dbReference type="AlphaFoldDB" id="A0A835BEG4"/>
<dbReference type="PANTHER" id="PTHR33527">
    <property type="entry name" value="OS07G0274300 PROTEIN"/>
    <property type="match status" value="1"/>
</dbReference>
<dbReference type="Proteomes" id="UP000636709">
    <property type="component" value="Unassembled WGS sequence"/>
</dbReference>
<protein>
    <submittedName>
        <fullName evidence="1">Uncharacterized protein</fullName>
    </submittedName>
</protein>
<reference evidence="1" key="1">
    <citation type="submission" date="2020-07" db="EMBL/GenBank/DDBJ databases">
        <title>Genome sequence and genetic diversity analysis of an under-domesticated orphan crop, white fonio (Digitaria exilis).</title>
        <authorList>
            <person name="Bennetzen J.L."/>
            <person name="Chen S."/>
            <person name="Ma X."/>
            <person name="Wang X."/>
            <person name="Yssel A.E.J."/>
            <person name="Chaluvadi S.R."/>
            <person name="Johnson M."/>
            <person name="Gangashetty P."/>
            <person name="Hamidou F."/>
            <person name="Sanogo M.D."/>
            <person name="Zwaenepoel A."/>
            <person name="Wallace J."/>
            <person name="Van De Peer Y."/>
            <person name="Van Deynze A."/>
        </authorList>
    </citation>
    <scope>NUCLEOTIDE SEQUENCE</scope>
    <source>
        <tissue evidence="1">Leaves</tissue>
    </source>
</reference>
<dbReference type="EMBL" id="JACEFO010002020">
    <property type="protein sequence ID" value="KAF8689355.1"/>
    <property type="molecule type" value="Genomic_DNA"/>
</dbReference>
<proteinExistence type="predicted"/>
<evidence type="ECO:0000313" key="1">
    <source>
        <dbReference type="EMBL" id="KAF8689355.1"/>
    </source>
</evidence>
<keyword evidence="2" id="KW-1185">Reference proteome</keyword>
<comment type="caution">
    <text evidence="1">The sequence shown here is derived from an EMBL/GenBank/DDBJ whole genome shotgun (WGS) entry which is preliminary data.</text>
</comment>
<organism evidence="1 2">
    <name type="scientific">Digitaria exilis</name>
    <dbReference type="NCBI Taxonomy" id="1010633"/>
    <lineage>
        <taxon>Eukaryota</taxon>
        <taxon>Viridiplantae</taxon>
        <taxon>Streptophyta</taxon>
        <taxon>Embryophyta</taxon>
        <taxon>Tracheophyta</taxon>
        <taxon>Spermatophyta</taxon>
        <taxon>Magnoliopsida</taxon>
        <taxon>Liliopsida</taxon>
        <taxon>Poales</taxon>
        <taxon>Poaceae</taxon>
        <taxon>PACMAD clade</taxon>
        <taxon>Panicoideae</taxon>
        <taxon>Panicodae</taxon>
        <taxon>Paniceae</taxon>
        <taxon>Anthephorinae</taxon>
        <taxon>Digitaria</taxon>
    </lineage>
</organism>
<dbReference type="OrthoDB" id="587008at2759"/>
<evidence type="ECO:0000313" key="2">
    <source>
        <dbReference type="Proteomes" id="UP000636709"/>
    </source>
</evidence>
<dbReference type="PANTHER" id="PTHR33527:SF23">
    <property type="entry name" value="RRM DOMAIN-CONTAINING PROTEIN"/>
    <property type="match status" value="1"/>
</dbReference>
<dbReference type="Gramene" id="Dexi9A01G0029010.1">
    <property type="protein sequence ID" value="Dexi9A01G0029010.1:cds"/>
    <property type="gene ID" value="Dexi9A01G0029010"/>
</dbReference>
<sequence>MTARVWDVLASCQTARSAYLRVLARPTVRMVAQNAILLLIWMEAIGFNLIEKVASMAIDDSSLTNLVYEANALYNYVLYGHYGTFPPPSFPAFQTITALCTAPRRGRLIDHRFFVFHKNIIARGVAMYRDNAAGLVFNDHLYAMLDQYETDSNSSWIPNPVPAPALMAPYVAYAATTPEDKRTCFVAFDERQPLTSQEILDYFQRTLLFGHCIESVDTEQAASPTQRSKHGMIVFRSEQMRKEAMMGEPAAFFLVDGRDMWVQPYDPSM</sequence>
<accession>A0A835BEG4</accession>